<proteinExistence type="predicted"/>
<dbReference type="Proteomes" id="UP000018542">
    <property type="component" value="Chromosome"/>
</dbReference>
<feature type="transmembrane region" description="Helical" evidence="7">
    <location>
        <begin position="44"/>
        <end position="64"/>
    </location>
</feature>
<dbReference type="HOGENOM" id="CLU_031365_1_1_5"/>
<keyword evidence="3 7" id="KW-0812">Transmembrane</keyword>
<dbReference type="EMBL" id="CP006912">
    <property type="protein sequence ID" value="AHB48903.1"/>
    <property type="molecule type" value="Genomic_DNA"/>
</dbReference>
<evidence type="ECO:0000256" key="1">
    <source>
        <dbReference type="ARBA" id="ARBA00004651"/>
    </source>
</evidence>
<evidence type="ECO:0000256" key="3">
    <source>
        <dbReference type="ARBA" id="ARBA00022692"/>
    </source>
</evidence>
<protein>
    <submittedName>
        <fullName evidence="9">ABC transporter permease</fullName>
    </submittedName>
</protein>
<feature type="transmembrane region" description="Helical" evidence="7">
    <location>
        <begin position="345"/>
        <end position="378"/>
    </location>
</feature>
<accession>V5SEF3</accession>
<feature type="transmembrane region" description="Helical" evidence="7">
    <location>
        <begin position="315"/>
        <end position="333"/>
    </location>
</feature>
<feature type="transmembrane region" description="Helical" evidence="7">
    <location>
        <begin position="226"/>
        <end position="243"/>
    </location>
</feature>
<gene>
    <name evidence="9" type="ORF">W911_11595</name>
</gene>
<dbReference type="InterPro" id="IPR043428">
    <property type="entry name" value="LivM-like"/>
</dbReference>
<organism evidence="9 10">
    <name type="scientific">Hyphomicrobium nitrativorans NL23</name>
    <dbReference type="NCBI Taxonomy" id="1029756"/>
    <lineage>
        <taxon>Bacteria</taxon>
        <taxon>Pseudomonadati</taxon>
        <taxon>Pseudomonadota</taxon>
        <taxon>Alphaproteobacteria</taxon>
        <taxon>Hyphomicrobiales</taxon>
        <taxon>Hyphomicrobiaceae</taxon>
        <taxon>Hyphomicrobium</taxon>
    </lineage>
</organism>
<dbReference type="Pfam" id="PF02653">
    <property type="entry name" value="BPD_transp_2"/>
    <property type="match status" value="1"/>
</dbReference>
<evidence type="ECO:0000256" key="6">
    <source>
        <dbReference type="SAM" id="MobiDB-lite"/>
    </source>
</evidence>
<sequence>MGPLGDAIKKALLAALVTFGLSFPIVIFLTRVNLSNQLVLEQRWWLAALFAGAAFIITFAIAILRPAGAERAPLTTVMSTAPPHPIIRELPRVGLVFLIAYPFLVLVATGNAGAVKWIDNFGIQILIYILLAWGLNVIVGFAGLLDLGFVAFYAVGAYSTGLLAKTFGLSFWILLPLAGILAAFWALIVGLPVLRLRGDYIAIVTLAFAEIVRLVLVNWVPVTGGYAGVSGIPAPSIAGYTFTMGPNNIATALGLPPSPLYRLFFLFYLILALVVLCYWVTTRLRTLPVGRAWEAMREDEIACRSLGISIAKTKLSAMAAGAFFGGLGGAFFASRQGFISPESFVFMESAVLVAIVVLGGLGNMMGVAIAAVVMIGGTELLRELTVLKRIFGQDFDPTQYRMLLFGLAMVMIMVWRPKGLIASREPSVRLGTEPPPRTGPVTVPAE</sequence>
<feature type="transmembrane region" description="Helical" evidence="7">
    <location>
        <begin position="398"/>
        <end position="415"/>
    </location>
</feature>
<keyword evidence="5 7" id="KW-0472">Membrane</keyword>
<evidence type="ECO:0000256" key="5">
    <source>
        <dbReference type="ARBA" id="ARBA00023136"/>
    </source>
</evidence>
<evidence type="ECO:0000259" key="8">
    <source>
        <dbReference type="Pfam" id="PF11862"/>
    </source>
</evidence>
<feature type="transmembrane region" description="Helical" evidence="7">
    <location>
        <begin position="93"/>
        <end position="113"/>
    </location>
</feature>
<dbReference type="InterPro" id="IPR021807">
    <property type="entry name" value="LivHM_N"/>
</dbReference>
<feature type="domain" description="High-affinity branched-chain amino acid transport system permease LivHM N-terminal" evidence="8">
    <location>
        <begin position="7"/>
        <end position="80"/>
    </location>
</feature>
<evidence type="ECO:0000256" key="7">
    <source>
        <dbReference type="SAM" id="Phobius"/>
    </source>
</evidence>
<dbReference type="PANTHER" id="PTHR30482">
    <property type="entry name" value="HIGH-AFFINITY BRANCHED-CHAIN AMINO ACID TRANSPORT SYSTEM PERMEASE"/>
    <property type="match status" value="1"/>
</dbReference>
<dbReference type="RefSeq" id="WP_023787663.1">
    <property type="nucleotide sequence ID" value="NC_022997.1"/>
</dbReference>
<dbReference type="PANTHER" id="PTHR30482:SF20">
    <property type="entry name" value="HIGH-AFFINITY BRANCHED-CHAIN AMINO ACID TRANSPORT SYSTEM PERMEASE PROTEIN LIVM"/>
    <property type="match status" value="1"/>
</dbReference>
<keyword evidence="4 7" id="KW-1133">Transmembrane helix</keyword>
<evidence type="ECO:0000256" key="4">
    <source>
        <dbReference type="ARBA" id="ARBA00022989"/>
    </source>
</evidence>
<dbReference type="STRING" id="1029756.W911_11595"/>
<reference evidence="9 10" key="1">
    <citation type="journal article" date="2014" name="Genome Announc.">
        <title>Complete Genome Sequence of Hyphomicrobium nitrativorans Strain NL23, a Denitrifying Bacterium Isolated from Biofilm of a Methanol-Fed Denitrification System Treating Seawater at the Montreal Biodome.</title>
        <authorList>
            <person name="Martineau C."/>
            <person name="Villeneuve C."/>
            <person name="Mauffrey F."/>
            <person name="Villemur R."/>
        </authorList>
    </citation>
    <scope>NUCLEOTIDE SEQUENCE [LARGE SCALE GENOMIC DNA]</scope>
    <source>
        <strain evidence="9">NL23</strain>
    </source>
</reference>
<dbReference type="InterPro" id="IPR001851">
    <property type="entry name" value="ABC_transp_permease"/>
</dbReference>
<keyword evidence="10" id="KW-1185">Reference proteome</keyword>
<evidence type="ECO:0000313" key="10">
    <source>
        <dbReference type="Proteomes" id="UP000018542"/>
    </source>
</evidence>
<feature type="transmembrane region" description="Helical" evidence="7">
    <location>
        <begin position="200"/>
        <end position="220"/>
    </location>
</feature>
<evidence type="ECO:0000256" key="2">
    <source>
        <dbReference type="ARBA" id="ARBA00022475"/>
    </source>
</evidence>
<dbReference type="OrthoDB" id="9814461at2"/>
<dbReference type="KEGG" id="hni:W911_11595"/>
<dbReference type="AlphaFoldDB" id="V5SEF3"/>
<dbReference type="GO" id="GO:0005886">
    <property type="term" value="C:plasma membrane"/>
    <property type="evidence" value="ECO:0007669"/>
    <property type="project" value="UniProtKB-SubCell"/>
</dbReference>
<feature type="transmembrane region" description="Helical" evidence="7">
    <location>
        <begin position="263"/>
        <end position="281"/>
    </location>
</feature>
<dbReference type="CDD" id="cd06581">
    <property type="entry name" value="TM_PBP1_LivM_like"/>
    <property type="match status" value="1"/>
</dbReference>
<dbReference type="NCBIfam" id="NF008450">
    <property type="entry name" value="PRK11301.1"/>
    <property type="match status" value="1"/>
</dbReference>
<comment type="subcellular location">
    <subcellularLocation>
        <location evidence="1">Cell membrane</location>
        <topology evidence="1">Multi-pass membrane protein</topology>
    </subcellularLocation>
</comment>
<dbReference type="PATRIC" id="fig|1029756.8.peg.2406"/>
<feature type="transmembrane region" description="Helical" evidence="7">
    <location>
        <begin position="125"/>
        <end position="155"/>
    </location>
</feature>
<dbReference type="Pfam" id="PF11862">
    <property type="entry name" value="DUF3382"/>
    <property type="match status" value="1"/>
</dbReference>
<keyword evidence="2" id="KW-1003">Cell membrane</keyword>
<feature type="transmembrane region" description="Helical" evidence="7">
    <location>
        <begin position="167"/>
        <end position="188"/>
    </location>
</feature>
<name>V5SEF3_9HYPH</name>
<feature type="region of interest" description="Disordered" evidence="6">
    <location>
        <begin position="426"/>
        <end position="446"/>
    </location>
</feature>
<feature type="transmembrane region" description="Helical" evidence="7">
    <location>
        <begin position="12"/>
        <end position="32"/>
    </location>
</feature>
<dbReference type="GO" id="GO:0015658">
    <property type="term" value="F:branched-chain amino acid transmembrane transporter activity"/>
    <property type="evidence" value="ECO:0007669"/>
    <property type="project" value="InterPro"/>
</dbReference>
<evidence type="ECO:0000313" key="9">
    <source>
        <dbReference type="EMBL" id="AHB48903.1"/>
    </source>
</evidence>